<reference evidence="9" key="1">
    <citation type="submission" date="2021-08" db="EMBL/GenBank/DDBJ databases">
        <title>WGS assembly of Ceratopteris richardii.</title>
        <authorList>
            <person name="Marchant D.B."/>
            <person name="Chen G."/>
            <person name="Jenkins J."/>
            <person name="Shu S."/>
            <person name="Leebens-Mack J."/>
            <person name="Grimwood J."/>
            <person name="Schmutz J."/>
            <person name="Soltis P."/>
            <person name="Soltis D."/>
            <person name="Chen Z.-H."/>
        </authorList>
    </citation>
    <scope>NUCLEOTIDE SEQUENCE</scope>
    <source>
        <strain evidence="9">Whitten #5841</strain>
        <tissue evidence="9">Leaf</tissue>
    </source>
</reference>
<feature type="region of interest" description="Disordered" evidence="7">
    <location>
        <begin position="267"/>
        <end position="301"/>
    </location>
</feature>
<dbReference type="Pfam" id="PF03106">
    <property type="entry name" value="WRKY"/>
    <property type="match status" value="1"/>
</dbReference>
<sequence length="729" mass="77964">MDGPVLLPCRYPSATNYRQLDSSEATISYCTGNRSMKLEDYPPTHRCDERSSESCERRSGNKIVENLSYNRGLDAALTVASGGVVARSKVNVNVREDDPDQLYMAHNLIDHIESRSSTIDPGSSHVSDMSTDLTIASSIRAPASTIDMKAKESENFASRIFGRDAVQDQFMVNQHHRLHQDMNLNNPPDYRQLSLLQDDLAKMNEENERLKLKLAEIRTNYEQLQSHLSRVLQGQDQQRSAILNKEETLSENYEALALALPRHNSLPERQTFSDNAPQQHGNNPEAAAESSCETAPNSMQETPLLRKRGISLVSGVLSFGCDSLPSKQMKAGESDVQHHHIRKLSPESATNGDNMALSPVKDFDDQLTEKNGPSDIDSGLRKVRVSVRARTEAPMLSDGCQWRKYGQKMAKGNPCPRAYYRCTMAPSCPVRKQVQRCADDNSILITTYEGTHNHPLSPAASVMASTTSAAATMLLSGPTTSTSCPPMKVEPGFPKCLNINNLMTNGANAMRSAVASTPGQLVFPFSGSTATISASAPFPTVTLDLTSNNLSAQQISTLQQRASPFIDGAMQDAATAAAAAAAAAALVFPLGSSYGGNSTSNCGSATSALSSVITTSQAPLTIGKASSSQGGAVQQLQQAFNNLHGDGGPERHPPVAPLAMGSQLNTVMREAQLGGTMSGPMNTEATAGSTLTQPSLVESVSAATAALTANPNFTAALAAAIMSYLTQPR</sequence>
<gene>
    <name evidence="9" type="ORF">KP509_35G059800</name>
</gene>
<dbReference type="AlphaFoldDB" id="A0A8T2QH63"/>
<name>A0A8T2QH63_CERRI</name>
<keyword evidence="10" id="KW-1185">Reference proteome</keyword>
<keyword evidence="4" id="KW-0804">Transcription</keyword>
<feature type="compositionally biased region" description="Polar residues" evidence="7">
    <location>
        <begin position="267"/>
        <end position="282"/>
    </location>
</feature>
<dbReference type="GO" id="GO:0005634">
    <property type="term" value="C:nucleus"/>
    <property type="evidence" value="ECO:0007669"/>
    <property type="project" value="UniProtKB-SubCell"/>
</dbReference>
<dbReference type="OrthoDB" id="2020995at2759"/>
<evidence type="ECO:0000256" key="5">
    <source>
        <dbReference type="ARBA" id="ARBA00023242"/>
    </source>
</evidence>
<evidence type="ECO:0000256" key="2">
    <source>
        <dbReference type="ARBA" id="ARBA00023015"/>
    </source>
</evidence>
<feature type="region of interest" description="Disordered" evidence="7">
    <location>
        <begin position="327"/>
        <end position="359"/>
    </location>
</feature>
<evidence type="ECO:0000256" key="3">
    <source>
        <dbReference type="ARBA" id="ARBA00023125"/>
    </source>
</evidence>
<dbReference type="EMBL" id="CM035440">
    <property type="protein sequence ID" value="KAH7283076.1"/>
    <property type="molecule type" value="Genomic_DNA"/>
</dbReference>
<dbReference type="GO" id="GO:0043565">
    <property type="term" value="F:sequence-specific DNA binding"/>
    <property type="evidence" value="ECO:0007669"/>
    <property type="project" value="InterPro"/>
</dbReference>
<evidence type="ECO:0000256" key="1">
    <source>
        <dbReference type="ARBA" id="ARBA00004123"/>
    </source>
</evidence>
<dbReference type="Proteomes" id="UP000825935">
    <property type="component" value="Chromosome 35"/>
</dbReference>
<dbReference type="SMART" id="SM00774">
    <property type="entry name" value="WRKY"/>
    <property type="match status" value="1"/>
</dbReference>
<dbReference type="PROSITE" id="PS50811">
    <property type="entry name" value="WRKY"/>
    <property type="match status" value="1"/>
</dbReference>
<dbReference type="FunFam" id="2.20.25.80:FF:000002">
    <property type="entry name" value="probable WRKY transcription factor 31"/>
    <property type="match status" value="1"/>
</dbReference>
<keyword evidence="6" id="KW-0175">Coiled coil</keyword>
<keyword evidence="2" id="KW-0805">Transcription regulation</keyword>
<feature type="coiled-coil region" evidence="6">
    <location>
        <begin position="193"/>
        <end position="227"/>
    </location>
</feature>
<evidence type="ECO:0000313" key="10">
    <source>
        <dbReference type="Proteomes" id="UP000825935"/>
    </source>
</evidence>
<dbReference type="GO" id="GO:0003700">
    <property type="term" value="F:DNA-binding transcription factor activity"/>
    <property type="evidence" value="ECO:0007669"/>
    <property type="project" value="InterPro"/>
</dbReference>
<evidence type="ECO:0000256" key="4">
    <source>
        <dbReference type="ARBA" id="ARBA00023163"/>
    </source>
</evidence>
<dbReference type="PANTHER" id="PTHR31429">
    <property type="entry name" value="WRKY TRANSCRIPTION FACTOR 36-RELATED"/>
    <property type="match status" value="1"/>
</dbReference>
<dbReference type="InterPro" id="IPR003657">
    <property type="entry name" value="WRKY_dom"/>
</dbReference>
<dbReference type="PANTHER" id="PTHR31429:SF106">
    <property type="entry name" value="WRKY TRANSCRIPTION FACTOR 31-RELATED"/>
    <property type="match status" value="1"/>
</dbReference>
<comment type="subcellular location">
    <subcellularLocation>
        <location evidence="1">Nucleus</location>
    </subcellularLocation>
</comment>
<evidence type="ECO:0000256" key="6">
    <source>
        <dbReference type="SAM" id="Coils"/>
    </source>
</evidence>
<feature type="compositionally biased region" description="Polar residues" evidence="7">
    <location>
        <begin position="291"/>
        <end position="301"/>
    </location>
</feature>
<keyword evidence="3" id="KW-0238">DNA-binding</keyword>
<evidence type="ECO:0000313" key="9">
    <source>
        <dbReference type="EMBL" id="KAH7283076.1"/>
    </source>
</evidence>
<proteinExistence type="predicted"/>
<protein>
    <recommendedName>
        <fullName evidence="8">WRKY domain-containing protein</fullName>
    </recommendedName>
</protein>
<accession>A0A8T2QH63</accession>
<dbReference type="InterPro" id="IPR036576">
    <property type="entry name" value="WRKY_dom_sf"/>
</dbReference>
<comment type="caution">
    <text evidence="9">The sequence shown here is derived from an EMBL/GenBank/DDBJ whole genome shotgun (WGS) entry which is preliminary data.</text>
</comment>
<keyword evidence="5" id="KW-0539">Nucleus</keyword>
<dbReference type="InterPro" id="IPR044810">
    <property type="entry name" value="WRKY_plant"/>
</dbReference>
<evidence type="ECO:0000256" key="7">
    <source>
        <dbReference type="SAM" id="MobiDB-lite"/>
    </source>
</evidence>
<evidence type="ECO:0000259" key="8">
    <source>
        <dbReference type="PROSITE" id="PS50811"/>
    </source>
</evidence>
<dbReference type="Gene3D" id="2.20.25.80">
    <property type="entry name" value="WRKY domain"/>
    <property type="match status" value="1"/>
</dbReference>
<organism evidence="9 10">
    <name type="scientific">Ceratopteris richardii</name>
    <name type="common">Triangle waterfern</name>
    <dbReference type="NCBI Taxonomy" id="49495"/>
    <lineage>
        <taxon>Eukaryota</taxon>
        <taxon>Viridiplantae</taxon>
        <taxon>Streptophyta</taxon>
        <taxon>Embryophyta</taxon>
        <taxon>Tracheophyta</taxon>
        <taxon>Polypodiopsida</taxon>
        <taxon>Polypodiidae</taxon>
        <taxon>Polypodiales</taxon>
        <taxon>Pteridineae</taxon>
        <taxon>Pteridaceae</taxon>
        <taxon>Parkerioideae</taxon>
        <taxon>Ceratopteris</taxon>
    </lineage>
</organism>
<feature type="domain" description="WRKY" evidence="8">
    <location>
        <begin position="391"/>
        <end position="457"/>
    </location>
</feature>
<dbReference type="SUPFAM" id="SSF118290">
    <property type="entry name" value="WRKY DNA-binding domain"/>
    <property type="match status" value="1"/>
</dbReference>